<dbReference type="AlphaFoldDB" id="A0A1Y1I522"/>
<protein>
    <submittedName>
        <fullName evidence="1">Uncharacterized protein</fullName>
    </submittedName>
</protein>
<sequence>MAVRRVPRQCPVIFPSSLYNQNGVESSLTRPWFALEDMFESFAKGRLILALVKEMRAPEGTGLPVLVWAGVVIDEPWQVSVAFRQATTAERSLCTMPAVGEPCVDVDDNNTTGSAHRTLGPIVQLEQVRVLVRSNELIIDEADIVRGKDCGPAVSANVSLGNGPSIELPVQSPC</sequence>
<keyword evidence="2" id="KW-1185">Reference proteome</keyword>
<organism evidence="1 2">
    <name type="scientific">Klebsormidium nitens</name>
    <name type="common">Green alga</name>
    <name type="synonym">Ulothrix nitens</name>
    <dbReference type="NCBI Taxonomy" id="105231"/>
    <lineage>
        <taxon>Eukaryota</taxon>
        <taxon>Viridiplantae</taxon>
        <taxon>Streptophyta</taxon>
        <taxon>Klebsormidiophyceae</taxon>
        <taxon>Klebsormidiales</taxon>
        <taxon>Klebsormidiaceae</taxon>
        <taxon>Klebsormidium</taxon>
    </lineage>
</organism>
<gene>
    <name evidence="1" type="ORF">KFL_002430090</name>
</gene>
<reference evidence="1 2" key="1">
    <citation type="journal article" date="2014" name="Nat. Commun.">
        <title>Klebsormidium flaccidum genome reveals primary factors for plant terrestrial adaptation.</title>
        <authorList>
            <person name="Hori K."/>
            <person name="Maruyama F."/>
            <person name="Fujisawa T."/>
            <person name="Togashi T."/>
            <person name="Yamamoto N."/>
            <person name="Seo M."/>
            <person name="Sato S."/>
            <person name="Yamada T."/>
            <person name="Mori H."/>
            <person name="Tajima N."/>
            <person name="Moriyama T."/>
            <person name="Ikeuchi M."/>
            <person name="Watanabe M."/>
            <person name="Wada H."/>
            <person name="Kobayashi K."/>
            <person name="Saito M."/>
            <person name="Masuda T."/>
            <person name="Sasaki-Sekimoto Y."/>
            <person name="Mashiguchi K."/>
            <person name="Awai K."/>
            <person name="Shimojima M."/>
            <person name="Masuda S."/>
            <person name="Iwai M."/>
            <person name="Nobusawa T."/>
            <person name="Narise T."/>
            <person name="Kondo S."/>
            <person name="Saito H."/>
            <person name="Sato R."/>
            <person name="Murakawa M."/>
            <person name="Ihara Y."/>
            <person name="Oshima-Yamada Y."/>
            <person name="Ohtaka K."/>
            <person name="Satoh M."/>
            <person name="Sonobe K."/>
            <person name="Ishii M."/>
            <person name="Ohtani R."/>
            <person name="Kanamori-Sato M."/>
            <person name="Honoki R."/>
            <person name="Miyazaki D."/>
            <person name="Mochizuki H."/>
            <person name="Umetsu J."/>
            <person name="Higashi K."/>
            <person name="Shibata D."/>
            <person name="Kamiya Y."/>
            <person name="Sato N."/>
            <person name="Nakamura Y."/>
            <person name="Tabata S."/>
            <person name="Ida S."/>
            <person name="Kurokawa K."/>
            <person name="Ohta H."/>
        </authorList>
    </citation>
    <scope>NUCLEOTIDE SEQUENCE [LARGE SCALE GENOMIC DNA]</scope>
    <source>
        <strain evidence="1 2">NIES-2285</strain>
    </source>
</reference>
<evidence type="ECO:0000313" key="2">
    <source>
        <dbReference type="Proteomes" id="UP000054558"/>
    </source>
</evidence>
<name>A0A1Y1I522_KLENI</name>
<dbReference type="Proteomes" id="UP000054558">
    <property type="component" value="Unassembled WGS sequence"/>
</dbReference>
<accession>A0A1Y1I522</accession>
<proteinExistence type="predicted"/>
<dbReference type="EMBL" id="DF237192">
    <property type="protein sequence ID" value="GAQ85593.1"/>
    <property type="molecule type" value="Genomic_DNA"/>
</dbReference>
<evidence type="ECO:0000313" key="1">
    <source>
        <dbReference type="EMBL" id="GAQ85593.1"/>
    </source>
</evidence>